<dbReference type="Pfam" id="PF01061">
    <property type="entry name" value="ABC2_membrane"/>
    <property type="match status" value="1"/>
</dbReference>
<evidence type="ECO:0000256" key="9">
    <source>
        <dbReference type="RuleBase" id="RU361157"/>
    </source>
</evidence>
<feature type="transmembrane region" description="Helical" evidence="9">
    <location>
        <begin position="238"/>
        <end position="256"/>
    </location>
</feature>
<keyword evidence="4 9" id="KW-1003">Cell membrane</keyword>
<dbReference type="GO" id="GO:0015920">
    <property type="term" value="P:lipopolysaccharide transport"/>
    <property type="evidence" value="ECO:0007669"/>
    <property type="project" value="TreeGrafter"/>
</dbReference>
<keyword evidence="5" id="KW-0997">Cell inner membrane</keyword>
<dbReference type="InterPro" id="IPR000412">
    <property type="entry name" value="ABC_2_transport"/>
</dbReference>
<gene>
    <name evidence="11" type="ORF">C7Y72_09685</name>
</gene>
<organism evidence="11 12">
    <name type="scientific">Paraconexibacter algicola</name>
    <dbReference type="NCBI Taxonomy" id="2133960"/>
    <lineage>
        <taxon>Bacteria</taxon>
        <taxon>Bacillati</taxon>
        <taxon>Actinomycetota</taxon>
        <taxon>Thermoleophilia</taxon>
        <taxon>Solirubrobacterales</taxon>
        <taxon>Paraconexibacteraceae</taxon>
        <taxon>Paraconexibacter</taxon>
    </lineage>
</organism>
<dbReference type="PANTHER" id="PTHR30413:SF8">
    <property type="entry name" value="TRANSPORT PERMEASE PROTEIN"/>
    <property type="match status" value="1"/>
</dbReference>
<dbReference type="AlphaFoldDB" id="A0A2T4UL05"/>
<keyword evidence="8 9" id="KW-0472">Membrane</keyword>
<evidence type="ECO:0000313" key="11">
    <source>
        <dbReference type="EMBL" id="PTL59900.1"/>
    </source>
</evidence>
<feature type="transmembrane region" description="Helical" evidence="9">
    <location>
        <begin position="173"/>
        <end position="192"/>
    </location>
</feature>
<comment type="similarity">
    <text evidence="2 9">Belongs to the ABC-2 integral membrane protein family.</text>
</comment>
<evidence type="ECO:0000256" key="4">
    <source>
        <dbReference type="ARBA" id="ARBA00022475"/>
    </source>
</evidence>
<dbReference type="InterPro" id="IPR047817">
    <property type="entry name" value="ABC2_TM_bact-type"/>
</dbReference>
<evidence type="ECO:0000313" key="12">
    <source>
        <dbReference type="Proteomes" id="UP000240739"/>
    </source>
</evidence>
<sequence length="267" mass="29683">MISTSELRRIFNLVWTLAVTDFRLRFYGSTLGVLWTLVRPFAFFGVIYFVFTEIAGLDANVENYGVYILFAMVLFNFFAEVTVTSVQCLVERESLLRKMAFEPIVIPLSVTATGLMNLMTTLGAALIFALANGVYPTLMWLQLIPIVLLLAIFATGIGMLLSSLYVRYRDVFPIWEVMSQILFYASAVLYVVDPTVPDKYQQALLYNPIASLTTQMRHAVIDSDAPTTVSLIGGYAELLIPLGIIAGAFVAGAFVFRRASPRIAENL</sequence>
<accession>A0A2T4UL05</accession>
<feature type="transmembrane region" description="Helical" evidence="9">
    <location>
        <begin position="64"/>
        <end position="83"/>
    </location>
</feature>
<dbReference type="InterPro" id="IPR013525">
    <property type="entry name" value="ABC2_TM"/>
</dbReference>
<evidence type="ECO:0000256" key="1">
    <source>
        <dbReference type="ARBA" id="ARBA00004429"/>
    </source>
</evidence>
<feature type="transmembrane region" description="Helical" evidence="9">
    <location>
        <begin position="32"/>
        <end position="52"/>
    </location>
</feature>
<feature type="transmembrane region" description="Helical" evidence="9">
    <location>
        <begin position="143"/>
        <end position="166"/>
    </location>
</feature>
<dbReference type="Proteomes" id="UP000240739">
    <property type="component" value="Unassembled WGS sequence"/>
</dbReference>
<dbReference type="RefSeq" id="WP_107568544.1">
    <property type="nucleotide sequence ID" value="NZ_PYYB01000001.1"/>
</dbReference>
<name>A0A2T4UL05_9ACTN</name>
<comment type="subcellular location">
    <subcellularLocation>
        <location evidence="1">Cell inner membrane</location>
        <topology evidence="1">Multi-pass membrane protein</topology>
    </subcellularLocation>
    <subcellularLocation>
        <location evidence="9">Cell membrane</location>
        <topology evidence="9">Multi-pass membrane protein</topology>
    </subcellularLocation>
</comment>
<keyword evidence="7 9" id="KW-1133">Transmembrane helix</keyword>
<dbReference type="GO" id="GO:0043190">
    <property type="term" value="C:ATP-binding cassette (ABC) transporter complex"/>
    <property type="evidence" value="ECO:0007669"/>
    <property type="project" value="InterPro"/>
</dbReference>
<evidence type="ECO:0000259" key="10">
    <source>
        <dbReference type="PROSITE" id="PS51012"/>
    </source>
</evidence>
<evidence type="ECO:0000256" key="8">
    <source>
        <dbReference type="ARBA" id="ARBA00023136"/>
    </source>
</evidence>
<evidence type="ECO:0000256" key="6">
    <source>
        <dbReference type="ARBA" id="ARBA00022692"/>
    </source>
</evidence>
<dbReference type="GO" id="GO:0140359">
    <property type="term" value="F:ABC-type transporter activity"/>
    <property type="evidence" value="ECO:0007669"/>
    <property type="project" value="InterPro"/>
</dbReference>
<proteinExistence type="inferred from homology"/>
<feature type="transmembrane region" description="Helical" evidence="9">
    <location>
        <begin position="104"/>
        <end position="131"/>
    </location>
</feature>
<feature type="domain" description="ABC transmembrane type-2" evidence="10">
    <location>
        <begin position="31"/>
        <end position="259"/>
    </location>
</feature>
<evidence type="ECO:0000256" key="7">
    <source>
        <dbReference type="ARBA" id="ARBA00022989"/>
    </source>
</evidence>
<evidence type="ECO:0000256" key="3">
    <source>
        <dbReference type="ARBA" id="ARBA00022448"/>
    </source>
</evidence>
<dbReference type="EMBL" id="PYYB01000001">
    <property type="protein sequence ID" value="PTL59900.1"/>
    <property type="molecule type" value="Genomic_DNA"/>
</dbReference>
<evidence type="ECO:0000256" key="5">
    <source>
        <dbReference type="ARBA" id="ARBA00022519"/>
    </source>
</evidence>
<dbReference type="OrthoDB" id="9789409at2"/>
<dbReference type="PROSITE" id="PS51012">
    <property type="entry name" value="ABC_TM2"/>
    <property type="match status" value="1"/>
</dbReference>
<keyword evidence="12" id="KW-1185">Reference proteome</keyword>
<dbReference type="PRINTS" id="PR00164">
    <property type="entry name" value="ABC2TRNSPORT"/>
</dbReference>
<protein>
    <recommendedName>
        <fullName evidence="9">Transport permease protein</fullName>
    </recommendedName>
</protein>
<keyword evidence="6 9" id="KW-0812">Transmembrane</keyword>
<reference evidence="11 12" key="1">
    <citation type="submission" date="2018-03" db="EMBL/GenBank/DDBJ databases">
        <title>Aquarubrobacter algicola gen. nov., sp. nov., a novel actinobacterium isolated from shallow eutrophic lake during the end of cyanobacterial harmful algal blooms.</title>
        <authorList>
            <person name="Chun S.J."/>
        </authorList>
    </citation>
    <scope>NUCLEOTIDE SEQUENCE [LARGE SCALE GENOMIC DNA]</scope>
    <source>
        <strain evidence="11 12">Seoho-28</strain>
    </source>
</reference>
<keyword evidence="3 9" id="KW-0813">Transport</keyword>
<evidence type="ECO:0000256" key="2">
    <source>
        <dbReference type="ARBA" id="ARBA00007783"/>
    </source>
</evidence>
<dbReference type="PANTHER" id="PTHR30413">
    <property type="entry name" value="INNER MEMBRANE TRANSPORT PERMEASE"/>
    <property type="match status" value="1"/>
</dbReference>
<comment type="caution">
    <text evidence="11">The sequence shown here is derived from an EMBL/GenBank/DDBJ whole genome shotgun (WGS) entry which is preliminary data.</text>
</comment>